<accession>A0ABQ0QR05</accession>
<name>A0ABQ0QR05_9PROT</name>
<gene>
    <name evidence="1" type="ORF">AA106555_1456</name>
</gene>
<evidence type="ECO:0000313" key="2">
    <source>
        <dbReference type="Proteomes" id="UP001062632"/>
    </source>
</evidence>
<reference evidence="1 2" key="1">
    <citation type="submission" date="2013-04" db="EMBL/GenBank/DDBJ databases">
        <title>The genome sequencing project of 58 acetic acid bacteria.</title>
        <authorList>
            <person name="Okamoto-Kainuma A."/>
            <person name="Ishikawa M."/>
            <person name="Umino S."/>
            <person name="Koizumi Y."/>
            <person name="Shiwa Y."/>
            <person name="Yoshikawa H."/>
            <person name="Matsutani M."/>
            <person name="Matsushita K."/>
        </authorList>
    </citation>
    <scope>NUCLEOTIDE SEQUENCE [LARGE SCALE GENOMIC DNA]</scope>
    <source>
        <strain evidence="1 2">NBRC 106555</strain>
    </source>
</reference>
<dbReference type="Proteomes" id="UP001062632">
    <property type="component" value="Unassembled WGS sequence"/>
</dbReference>
<proteinExistence type="predicted"/>
<keyword evidence="2" id="KW-1185">Reference proteome</keyword>
<organism evidence="1 2">
    <name type="scientific">Neokomagataea thailandica NBRC 106555</name>
    <dbReference type="NCBI Taxonomy" id="1223520"/>
    <lineage>
        <taxon>Bacteria</taxon>
        <taxon>Pseudomonadati</taxon>
        <taxon>Pseudomonadota</taxon>
        <taxon>Alphaproteobacteria</taxon>
        <taxon>Acetobacterales</taxon>
        <taxon>Acetobacteraceae</taxon>
        <taxon>Neokomagataea</taxon>
    </lineage>
</organism>
<comment type="caution">
    <text evidence="1">The sequence shown here is derived from an EMBL/GenBank/DDBJ whole genome shotgun (WGS) entry which is preliminary data.</text>
</comment>
<evidence type="ECO:0000313" key="1">
    <source>
        <dbReference type="EMBL" id="GBR53827.1"/>
    </source>
</evidence>
<sequence>MATCTVCRYRTSNNVTRLKFFCKARTTLINEMCPRSANSFANQRPSAALHSYCQACRMELCKFHISHGCPYAHRLSKHAARCFRWASCPCKQPAHTT</sequence>
<protein>
    <submittedName>
        <fullName evidence="1">Uncharacterized protein</fullName>
    </submittedName>
</protein>
<dbReference type="EMBL" id="BAQC01000038">
    <property type="protein sequence ID" value="GBR53827.1"/>
    <property type="molecule type" value="Genomic_DNA"/>
</dbReference>